<comment type="caution">
    <text evidence="1">The sequence shown here is derived from an EMBL/GenBank/DDBJ whole genome shotgun (WGS) entry which is preliminary data.</text>
</comment>
<sequence>MIKTDKENSNLVILPLMPLGVDHKSPSPFATYANAVILPLMPLGVDH</sequence>
<accession>A0A7Z9BJT4</accession>
<evidence type="ECO:0000313" key="1">
    <source>
        <dbReference type="EMBL" id="VXD12151.1"/>
    </source>
</evidence>
<proteinExistence type="predicted"/>
<dbReference type="AlphaFoldDB" id="A0A7Z9BJT4"/>
<keyword evidence="2" id="KW-1185">Reference proteome</keyword>
<protein>
    <submittedName>
        <fullName evidence="1">Uncharacterized protein</fullName>
    </submittedName>
</protein>
<reference evidence="1" key="1">
    <citation type="submission" date="2019-10" db="EMBL/GenBank/DDBJ databases">
        <authorList>
            <consortium name="Genoscope - CEA"/>
            <person name="William W."/>
        </authorList>
    </citation>
    <scope>NUCLEOTIDE SEQUENCE [LARGE SCALE GENOMIC DNA]</scope>
    <source>
        <strain evidence="1">BBR_PRJEB10994</strain>
    </source>
</reference>
<organism evidence="1 2">
    <name type="scientific">Planktothrix paucivesiculata PCC 9631</name>
    <dbReference type="NCBI Taxonomy" id="671071"/>
    <lineage>
        <taxon>Bacteria</taxon>
        <taxon>Bacillati</taxon>
        <taxon>Cyanobacteriota</taxon>
        <taxon>Cyanophyceae</taxon>
        <taxon>Oscillatoriophycideae</taxon>
        <taxon>Oscillatoriales</taxon>
        <taxon>Microcoleaceae</taxon>
        <taxon>Planktothrix</taxon>
    </lineage>
</organism>
<dbReference type="Proteomes" id="UP000182190">
    <property type="component" value="Unassembled WGS sequence"/>
</dbReference>
<dbReference type="EMBL" id="CZCS02000008">
    <property type="protein sequence ID" value="VXD12151.1"/>
    <property type="molecule type" value="Genomic_DNA"/>
</dbReference>
<gene>
    <name evidence="1" type="ORF">PL9631_1050020</name>
</gene>
<evidence type="ECO:0000313" key="2">
    <source>
        <dbReference type="Proteomes" id="UP000182190"/>
    </source>
</evidence>
<name>A0A7Z9BJT4_9CYAN</name>